<evidence type="ECO:0000256" key="1">
    <source>
        <dbReference type="SAM" id="MobiDB-lite"/>
    </source>
</evidence>
<evidence type="ECO:0000313" key="3">
    <source>
        <dbReference type="Proteomes" id="UP000812966"/>
    </source>
</evidence>
<name>A0A8K0JP32_9TREE</name>
<feature type="region of interest" description="Disordered" evidence="1">
    <location>
        <begin position="72"/>
        <end position="102"/>
    </location>
</feature>
<keyword evidence="3" id="KW-1185">Reference proteome</keyword>
<feature type="compositionally biased region" description="Polar residues" evidence="1">
    <location>
        <begin position="361"/>
        <end position="371"/>
    </location>
</feature>
<feature type="region of interest" description="Disordered" evidence="1">
    <location>
        <begin position="290"/>
        <end position="382"/>
    </location>
</feature>
<dbReference type="AlphaFoldDB" id="A0A8K0JP32"/>
<protein>
    <submittedName>
        <fullName evidence="2">Uncharacterized protein</fullName>
    </submittedName>
</protein>
<feature type="compositionally biased region" description="Low complexity" evidence="1">
    <location>
        <begin position="74"/>
        <end position="101"/>
    </location>
</feature>
<dbReference type="EMBL" id="JABELV010000024">
    <property type="protein sequence ID" value="KAG7562838.1"/>
    <property type="molecule type" value="Genomic_DNA"/>
</dbReference>
<feature type="region of interest" description="Disordered" evidence="1">
    <location>
        <begin position="1"/>
        <end position="45"/>
    </location>
</feature>
<proteinExistence type="predicted"/>
<organism evidence="2 3">
    <name type="scientific">Filobasidium floriforme</name>
    <dbReference type="NCBI Taxonomy" id="5210"/>
    <lineage>
        <taxon>Eukaryota</taxon>
        <taxon>Fungi</taxon>
        <taxon>Dikarya</taxon>
        <taxon>Basidiomycota</taxon>
        <taxon>Agaricomycotina</taxon>
        <taxon>Tremellomycetes</taxon>
        <taxon>Filobasidiales</taxon>
        <taxon>Filobasidiaceae</taxon>
        <taxon>Filobasidium</taxon>
    </lineage>
</organism>
<sequence>MYPESDQDTDELARVECEGDAAASRSSVAVSELAAPMNIEPNDGKMSRPPFATDTAMSPSAFVTGTMMSLLEQPPTASSSSTLLSGNPGVSPSAAAALSPSQTDYPPLKADHLVRDLRSAYDQALSFSTATYAPELAKKYVDILVDWRSTNMAWANAKGGAGASVFGNTTSGAKKTFSRNVLLFLPRDDWCENCLKVYDEVRANPANQCGKLLWPCVVSEDPGCIACALYRLDSLRQDPPILPARAKGSYACSHRHGKAWTLEKWDAARAATAQPAPTASVAPVVAPLPAVEPATHPTNPHPPGTSTTPGVEPDATNSLSLPMPPLPRMPSMPGSSSANPIVFDDNDDDDDVEPAPRVQGATAQTGQSSTDAAERLSTVKTEQSSTVKTEQYVTVKTEDANVRQKLLAFARTIEDFVGNMMPGPIASNVKAVATRLKADCAASQPCCEALERAIVGLRAQIIIVVVHQNLGGTLREMEELLETL</sequence>
<comment type="caution">
    <text evidence="2">The sequence shown here is derived from an EMBL/GenBank/DDBJ whole genome shotgun (WGS) entry which is preliminary data.</text>
</comment>
<dbReference type="Proteomes" id="UP000812966">
    <property type="component" value="Unassembled WGS sequence"/>
</dbReference>
<accession>A0A8K0JP32</accession>
<gene>
    <name evidence="2" type="ORF">FFLO_01667</name>
</gene>
<feature type="compositionally biased region" description="Acidic residues" evidence="1">
    <location>
        <begin position="344"/>
        <end position="353"/>
    </location>
</feature>
<evidence type="ECO:0000313" key="2">
    <source>
        <dbReference type="EMBL" id="KAG7562838.1"/>
    </source>
</evidence>
<feature type="compositionally biased region" description="Acidic residues" evidence="1">
    <location>
        <begin position="1"/>
        <end position="10"/>
    </location>
</feature>
<feature type="compositionally biased region" description="Low complexity" evidence="1">
    <location>
        <begin position="21"/>
        <end position="35"/>
    </location>
</feature>
<reference evidence="2" key="1">
    <citation type="submission" date="2020-04" db="EMBL/GenBank/DDBJ databases">
        <title>Analysis of mating type loci in Filobasidium floriforme.</title>
        <authorList>
            <person name="Nowrousian M."/>
        </authorList>
    </citation>
    <scope>NUCLEOTIDE SEQUENCE</scope>
    <source>
        <strain evidence="2">CBS 6242</strain>
    </source>
</reference>